<dbReference type="InterPro" id="IPR000380">
    <property type="entry name" value="Topo_IA"/>
</dbReference>
<dbReference type="GO" id="GO:0006265">
    <property type="term" value="P:DNA topological change"/>
    <property type="evidence" value="ECO:0007669"/>
    <property type="project" value="InterPro"/>
</dbReference>
<reference evidence="12 13" key="1">
    <citation type="journal article" date="2010" name="PLoS ONE">
        <title>The glycobiome of the rumen bacterium Butyrivibrio proteoclasticus B316(T) highlights adaptation to a polysaccharide-rich environment.</title>
        <authorList>
            <person name="Kelly W.J."/>
            <person name="Leahy S.C."/>
            <person name="Altermann E."/>
            <person name="Yeoman C.J."/>
            <person name="Dunne J.C."/>
            <person name="Kong Z."/>
            <person name="Pacheco D.M."/>
            <person name="Li D."/>
            <person name="Noel S.J."/>
            <person name="Moon C.D."/>
            <person name="Cookson A.L."/>
            <person name="Attwood G.T."/>
        </authorList>
    </citation>
    <scope>NUCLEOTIDE SEQUENCE [LARGE SCALE GENOMIC DNA]</scope>
    <source>
        <strain evidence="13">ATCC 51982 / DSM 14932 / B316</strain>
        <plasmid evidence="13">Plasmid pCY360</plasmid>
    </source>
</reference>
<dbReference type="EMBL" id="CP001812">
    <property type="protein sequence ID" value="ADL36236.1"/>
    <property type="molecule type" value="Genomic_DNA"/>
</dbReference>
<dbReference type="GO" id="GO:0003677">
    <property type="term" value="F:DNA binding"/>
    <property type="evidence" value="ECO:0007669"/>
    <property type="project" value="UniProtKB-KW"/>
</dbReference>
<evidence type="ECO:0000313" key="13">
    <source>
        <dbReference type="Proteomes" id="UP000001299"/>
    </source>
</evidence>
<dbReference type="InterPro" id="IPR006171">
    <property type="entry name" value="TOPRIM_dom"/>
</dbReference>
<dbReference type="Gene3D" id="1.10.290.10">
    <property type="entry name" value="Topoisomerase I, domain 4"/>
    <property type="match status" value="1"/>
</dbReference>
<gene>
    <name evidence="12" type="primary">topB2</name>
    <name evidence="12" type="ordered locus">bpr_II299</name>
</gene>
<dbReference type="RefSeq" id="WP_013282885.1">
    <property type="nucleotide sequence ID" value="NC_014389.1"/>
</dbReference>
<evidence type="ECO:0000256" key="9">
    <source>
        <dbReference type="ARBA" id="ARBA00032235"/>
    </source>
</evidence>
<proteinExistence type="inferred from homology"/>
<dbReference type="GO" id="GO:0006281">
    <property type="term" value="P:DNA repair"/>
    <property type="evidence" value="ECO:0007669"/>
    <property type="project" value="TreeGrafter"/>
</dbReference>
<dbReference type="InterPro" id="IPR013824">
    <property type="entry name" value="Topo_IA_cen_sub1"/>
</dbReference>
<dbReference type="InterPro" id="IPR013826">
    <property type="entry name" value="Topo_IA_cen_sub3"/>
</dbReference>
<keyword evidence="13" id="KW-1185">Reference proteome</keyword>
<dbReference type="GO" id="GO:0003917">
    <property type="term" value="F:DNA topoisomerase type I (single strand cut, ATP-independent) activity"/>
    <property type="evidence" value="ECO:0007669"/>
    <property type="project" value="UniProtKB-EC"/>
</dbReference>
<dbReference type="EC" id="5.6.2.1" evidence="3"/>
<evidence type="ECO:0000256" key="3">
    <source>
        <dbReference type="ARBA" id="ARBA00012891"/>
    </source>
</evidence>
<keyword evidence="5" id="KW-0238">DNA-binding</keyword>
<dbReference type="InterPro" id="IPR013497">
    <property type="entry name" value="Topo_IA_cen"/>
</dbReference>
<dbReference type="InterPro" id="IPR003601">
    <property type="entry name" value="Topo_IA_2"/>
</dbReference>
<dbReference type="GO" id="GO:0043597">
    <property type="term" value="C:cytoplasmic replication fork"/>
    <property type="evidence" value="ECO:0007669"/>
    <property type="project" value="TreeGrafter"/>
</dbReference>
<evidence type="ECO:0000256" key="8">
    <source>
        <dbReference type="ARBA" id="ARBA00031985"/>
    </source>
</evidence>
<dbReference type="HOGENOM" id="CLU_002929_5_2_9"/>
<dbReference type="PANTHER" id="PTHR11390">
    <property type="entry name" value="PROKARYOTIC DNA TOPOISOMERASE"/>
    <property type="match status" value="1"/>
</dbReference>
<dbReference type="AlphaFoldDB" id="E0S4A4"/>
<evidence type="ECO:0000256" key="7">
    <source>
        <dbReference type="ARBA" id="ARBA00030003"/>
    </source>
</evidence>
<dbReference type="Pfam" id="PF01131">
    <property type="entry name" value="Topoisom_bac"/>
    <property type="match status" value="1"/>
</dbReference>
<dbReference type="KEGG" id="bpb:bpr_II299"/>
<dbReference type="InterPro" id="IPR034144">
    <property type="entry name" value="TOPRIM_TopoIII"/>
</dbReference>
<evidence type="ECO:0000259" key="11">
    <source>
        <dbReference type="PROSITE" id="PS52039"/>
    </source>
</evidence>
<keyword evidence="4" id="KW-0799">Topoisomerase</keyword>
<dbReference type="PRINTS" id="PR00417">
    <property type="entry name" value="PRTPISMRASEI"/>
</dbReference>
<evidence type="ECO:0000256" key="2">
    <source>
        <dbReference type="ARBA" id="ARBA00009446"/>
    </source>
</evidence>
<dbReference type="PANTHER" id="PTHR11390:SF21">
    <property type="entry name" value="DNA TOPOISOMERASE 3-ALPHA"/>
    <property type="match status" value="1"/>
</dbReference>
<dbReference type="InterPro" id="IPR023405">
    <property type="entry name" value="Topo_IA_core_domain"/>
</dbReference>
<dbReference type="GO" id="GO:0006310">
    <property type="term" value="P:DNA recombination"/>
    <property type="evidence" value="ECO:0007669"/>
    <property type="project" value="TreeGrafter"/>
</dbReference>
<geneLocation type="plasmid" evidence="12 13">
    <name>pCY360</name>
</geneLocation>
<dbReference type="SMART" id="SM00493">
    <property type="entry name" value="TOPRIM"/>
    <property type="match status" value="1"/>
</dbReference>
<dbReference type="Gene3D" id="2.70.20.10">
    <property type="entry name" value="Topoisomerase I, domain 3"/>
    <property type="match status" value="1"/>
</dbReference>
<comment type="catalytic activity">
    <reaction evidence="1">
        <text>ATP-independent breakage of single-stranded DNA, followed by passage and rejoining.</text>
        <dbReference type="EC" id="5.6.2.1"/>
    </reaction>
</comment>
<dbReference type="SMART" id="SM00436">
    <property type="entry name" value="TOP1Bc"/>
    <property type="match status" value="1"/>
</dbReference>
<dbReference type="InterPro" id="IPR003602">
    <property type="entry name" value="Topo_IA_DNA-bd_dom"/>
</dbReference>
<dbReference type="CDD" id="cd03362">
    <property type="entry name" value="TOPRIM_TopoIA_TopoIII"/>
    <property type="match status" value="1"/>
</dbReference>
<dbReference type="Proteomes" id="UP000001299">
    <property type="component" value="Plasmid pCY360"/>
</dbReference>
<comment type="similarity">
    <text evidence="2">Belongs to the type IA topoisomerase family.</text>
</comment>
<evidence type="ECO:0000256" key="4">
    <source>
        <dbReference type="ARBA" id="ARBA00023029"/>
    </source>
</evidence>
<protein>
    <recommendedName>
        <fullName evidence="3">DNA topoisomerase</fullName>
        <ecNumber evidence="3">5.6.2.1</ecNumber>
    </recommendedName>
    <alternativeName>
        <fullName evidence="10">Omega-protein</fullName>
    </alternativeName>
    <alternativeName>
        <fullName evidence="9">Relaxing enzyme</fullName>
    </alternativeName>
    <alternativeName>
        <fullName evidence="7">Swivelase</fullName>
    </alternativeName>
    <alternativeName>
        <fullName evidence="8">Untwisting enzyme</fullName>
    </alternativeName>
</protein>
<organism evidence="12 13">
    <name type="scientific">Butyrivibrio proteoclasticus (strain ATCC 51982 / DSM 14932 / B316)</name>
    <name type="common">Clostridium proteoclasticum</name>
    <dbReference type="NCBI Taxonomy" id="515622"/>
    <lineage>
        <taxon>Bacteria</taxon>
        <taxon>Bacillati</taxon>
        <taxon>Bacillota</taxon>
        <taxon>Clostridia</taxon>
        <taxon>Lachnospirales</taxon>
        <taxon>Lachnospiraceae</taxon>
        <taxon>Butyrivibrio</taxon>
    </lineage>
</organism>
<sequence>MGKSLFIAEKPSVAAEFAKALDMPLTRKDGRYEDDDNIVTWCVGHLIEMSYPEKYDPELAKWNLETIPFIPDRFKYEVKKEVADQYKVVKELLNRSDVSKIYYSGDSAREGEYIQRLVRQVAGHNPSAEEYRVWIDSQTRDEILKGIRTAHELSYYDALSDSAYARAIEDYLVGINFSRALSLKYGNLMARAVDNKYRAIAVGRVMSCVLGMIVARERQIRSTSIIPFYGIKAKMGDSTTADWKLVEGSQFFNSPDNYENKGLLKKEITEQLIAQLNSQGTLTVVDKKQSVSKKAAPLLFNLAELQAECTKRFHISPADALQCAQNLYEAKLTTYPRTDARVLTTAIVKEIDNNVSGLSNLSTYKEYVDKIHGQGWLNKLSEPKCKYVNDAAVADHYAIIPTGQGFDELSKLSGIDKKVYDLICRRFLSIMYPETIYDKLAMTYKAGTETFAANYTAIKEEGFLEVAGKATSEDKEKEENEGRALMDAALAQSGTIQASFELHEGKSQPPKRYTTGSMILAMENAGNLIEDEELREQIKGSGIGTSATRAEVITKLEKNQYIVVNKKTQVIQPAVFGEIIYDILQQAVPQILVPQYTASWEMGLQQIVDKKITKDVYLGKIYNYVRQGTGSMKQSDFSAQIEAAVAKLKSIYPEIGKAAAVNDVIGQCPNCQGDVKAGGFGVYCTNKCGMSFGYAFGKQLTPENVKALLAGKRVLLKGLTSKKTGNNYDMYITAVGIEPYSYMKKDGQKAEGAQFKFETELPEFKKSKFKKK</sequence>
<accession>E0S4A4</accession>
<keyword evidence="12" id="KW-0614">Plasmid</keyword>
<dbReference type="Gene3D" id="1.10.460.10">
    <property type="entry name" value="Topoisomerase I, domain 2"/>
    <property type="match status" value="1"/>
</dbReference>
<dbReference type="InterPro" id="IPR023406">
    <property type="entry name" value="Topo_IA_AS"/>
</dbReference>
<evidence type="ECO:0000256" key="10">
    <source>
        <dbReference type="ARBA" id="ARBA00032877"/>
    </source>
</evidence>
<evidence type="ECO:0000256" key="5">
    <source>
        <dbReference type="ARBA" id="ARBA00023125"/>
    </source>
</evidence>
<evidence type="ECO:0000256" key="1">
    <source>
        <dbReference type="ARBA" id="ARBA00000213"/>
    </source>
</evidence>
<dbReference type="Pfam" id="PF01751">
    <property type="entry name" value="Toprim"/>
    <property type="match status" value="1"/>
</dbReference>
<feature type="domain" description="Topo IA-type catalytic" evidence="11">
    <location>
        <begin position="156"/>
        <end position="629"/>
    </location>
</feature>
<dbReference type="SUPFAM" id="SSF56712">
    <property type="entry name" value="Prokaryotic type I DNA topoisomerase"/>
    <property type="match status" value="1"/>
</dbReference>
<dbReference type="InterPro" id="IPR013825">
    <property type="entry name" value="Topo_IA_cen_sub2"/>
</dbReference>
<keyword evidence="6 12" id="KW-0413">Isomerase</keyword>
<dbReference type="PROSITE" id="PS00396">
    <property type="entry name" value="TOPO_IA_1"/>
    <property type="match status" value="1"/>
</dbReference>
<dbReference type="SMART" id="SM00437">
    <property type="entry name" value="TOP1Ac"/>
    <property type="match status" value="1"/>
</dbReference>
<evidence type="ECO:0000256" key="6">
    <source>
        <dbReference type="ARBA" id="ARBA00023235"/>
    </source>
</evidence>
<evidence type="ECO:0000313" key="12">
    <source>
        <dbReference type="EMBL" id="ADL36236.1"/>
    </source>
</evidence>
<dbReference type="PROSITE" id="PS52039">
    <property type="entry name" value="TOPO_IA_2"/>
    <property type="match status" value="1"/>
</dbReference>
<dbReference type="Gene3D" id="3.40.50.140">
    <property type="match status" value="1"/>
</dbReference>
<name>E0S4A4_BUTPB</name>